<dbReference type="GO" id="GO:0043565">
    <property type="term" value="F:sequence-specific DNA binding"/>
    <property type="evidence" value="ECO:0007669"/>
    <property type="project" value="InterPro"/>
</dbReference>
<dbReference type="InterPro" id="IPR001789">
    <property type="entry name" value="Sig_transdc_resp-reg_receiver"/>
</dbReference>
<feature type="modified residue" description="4-aspartylphosphate" evidence="4">
    <location>
        <position position="56"/>
    </location>
</feature>
<sequence>MYFCLVVDDELWIRQGMVNRVNRCEGFRAIRTEANGRDALTWLEGRGHSADILVSDVRMPHMDGLELIGQVKRRFPGMRAIVISSYDDFEYAKQGIALGAVDYIVKPVNPDDLERALHAAAEQLETMRRHEARSILLRAYSQPSTQELMRQWRERPARAERDALPLLVVDTLAVLERWAGDRRDLLSPLAEAWIAGIAETRGGADVFDWMKGALARSPVPLVEDLELYRRLSGVYRLELALSWFGSRHTAGGSAAGTKTVIDVKRYIERHYARKLSLQVIADAVNVSKPHLSQVFRQHTGMTIWSWLIEVRMRRAKELLLASDMRQAEIAEAVGYADGAHFAKVFKAYYGMNATELKSRYYGELLALEPGPGGEGPAAERD</sequence>
<evidence type="ECO:0000256" key="2">
    <source>
        <dbReference type="ARBA" id="ARBA00023125"/>
    </source>
</evidence>
<name>A0A927BPX6_9BACL</name>
<keyword evidence="8" id="KW-1185">Reference proteome</keyword>
<dbReference type="SUPFAM" id="SSF46689">
    <property type="entry name" value="Homeodomain-like"/>
    <property type="match status" value="2"/>
</dbReference>
<comment type="caution">
    <text evidence="7">The sequence shown here is derived from an EMBL/GenBank/DDBJ whole genome shotgun (WGS) entry which is preliminary data.</text>
</comment>
<evidence type="ECO:0000259" key="6">
    <source>
        <dbReference type="PROSITE" id="PS50110"/>
    </source>
</evidence>
<dbReference type="PANTHER" id="PTHR43280">
    <property type="entry name" value="ARAC-FAMILY TRANSCRIPTIONAL REGULATOR"/>
    <property type="match status" value="1"/>
</dbReference>
<keyword evidence="2" id="KW-0238">DNA-binding</keyword>
<dbReference type="AlphaFoldDB" id="A0A927BPX6"/>
<dbReference type="InterPro" id="IPR018060">
    <property type="entry name" value="HTH_AraC"/>
</dbReference>
<dbReference type="Pfam" id="PF00072">
    <property type="entry name" value="Response_reg"/>
    <property type="match status" value="1"/>
</dbReference>
<gene>
    <name evidence="7" type="ORF">IDH44_00175</name>
</gene>
<dbReference type="Gene3D" id="1.10.10.60">
    <property type="entry name" value="Homeodomain-like"/>
    <property type="match status" value="2"/>
</dbReference>
<dbReference type="PANTHER" id="PTHR43280:SF28">
    <property type="entry name" value="HTH-TYPE TRANSCRIPTIONAL ACTIVATOR RHAS"/>
    <property type="match status" value="1"/>
</dbReference>
<keyword evidence="3" id="KW-0804">Transcription</keyword>
<dbReference type="InterPro" id="IPR011006">
    <property type="entry name" value="CheY-like_superfamily"/>
</dbReference>
<proteinExistence type="predicted"/>
<dbReference type="Pfam" id="PF12833">
    <property type="entry name" value="HTH_18"/>
    <property type="match status" value="1"/>
</dbReference>
<evidence type="ECO:0000259" key="5">
    <source>
        <dbReference type="PROSITE" id="PS01124"/>
    </source>
</evidence>
<reference evidence="7" key="1">
    <citation type="submission" date="2020-09" db="EMBL/GenBank/DDBJ databases">
        <title>A novel bacterium of genus Paenibacillus, isolated from South China Sea.</title>
        <authorList>
            <person name="Huang H."/>
            <person name="Mo K."/>
            <person name="Hu Y."/>
        </authorList>
    </citation>
    <scope>NUCLEOTIDE SEQUENCE</scope>
    <source>
        <strain evidence="7">IB182496</strain>
    </source>
</reference>
<dbReference type="CDD" id="cd17536">
    <property type="entry name" value="REC_YesN-like"/>
    <property type="match status" value="1"/>
</dbReference>
<evidence type="ECO:0000313" key="7">
    <source>
        <dbReference type="EMBL" id="MBD2843590.1"/>
    </source>
</evidence>
<dbReference type="SUPFAM" id="SSF52172">
    <property type="entry name" value="CheY-like"/>
    <property type="match status" value="1"/>
</dbReference>
<dbReference type="InterPro" id="IPR009057">
    <property type="entry name" value="Homeodomain-like_sf"/>
</dbReference>
<dbReference type="SMART" id="SM00342">
    <property type="entry name" value="HTH_ARAC"/>
    <property type="match status" value="1"/>
</dbReference>
<dbReference type="GO" id="GO:0000160">
    <property type="term" value="P:phosphorelay signal transduction system"/>
    <property type="evidence" value="ECO:0007669"/>
    <property type="project" value="InterPro"/>
</dbReference>
<keyword evidence="1" id="KW-0805">Transcription regulation</keyword>
<dbReference type="SMART" id="SM00448">
    <property type="entry name" value="REC"/>
    <property type="match status" value="1"/>
</dbReference>
<organism evidence="7 8">
    <name type="scientific">Paenibacillus sabuli</name>
    <dbReference type="NCBI Taxonomy" id="2772509"/>
    <lineage>
        <taxon>Bacteria</taxon>
        <taxon>Bacillati</taxon>
        <taxon>Bacillota</taxon>
        <taxon>Bacilli</taxon>
        <taxon>Bacillales</taxon>
        <taxon>Paenibacillaceae</taxon>
        <taxon>Paenibacillus</taxon>
    </lineage>
</organism>
<evidence type="ECO:0000256" key="1">
    <source>
        <dbReference type="ARBA" id="ARBA00023015"/>
    </source>
</evidence>
<feature type="domain" description="Response regulatory" evidence="6">
    <location>
        <begin position="3"/>
        <end position="121"/>
    </location>
</feature>
<dbReference type="PROSITE" id="PS50110">
    <property type="entry name" value="RESPONSE_REGULATORY"/>
    <property type="match status" value="1"/>
</dbReference>
<accession>A0A927BPX6</accession>
<evidence type="ECO:0000256" key="3">
    <source>
        <dbReference type="ARBA" id="ARBA00023163"/>
    </source>
</evidence>
<feature type="domain" description="HTH araC/xylS-type" evidence="5">
    <location>
        <begin position="261"/>
        <end position="359"/>
    </location>
</feature>
<dbReference type="RefSeq" id="WP_190913548.1">
    <property type="nucleotide sequence ID" value="NZ_JACXIZ010000002.1"/>
</dbReference>
<dbReference type="GO" id="GO:0003700">
    <property type="term" value="F:DNA-binding transcription factor activity"/>
    <property type="evidence" value="ECO:0007669"/>
    <property type="project" value="InterPro"/>
</dbReference>
<dbReference type="EMBL" id="JACXIZ010000002">
    <property type="protein sequence ID" value="MBD2843590.1"/>
    <property type="molecule type" value="Genomic_DNA"/>
</dbReference>
<evidence type="ECO:0000256" key="4">
    <source>
        <dbReference type="PROSITE-ProRule" id="PRU00169"/>
    </source>
</evidence>
<evidence type="ECO:0000313" key="8">
    <source>
        <dbReference type="Proteomes" id="UP000621560"/>
    </source>
</evidence>
<keyword evidence="4" id="KW-0597">Phosphoprotein</keyword>
<dbReference type="Proteomes" id="UP000621560">
    <property type="component" value="Unassembled WGS sequence"/>
</dbReference>
<dbReference type="PROSITE" id="PS01124">
    <property type="entry name" value="HTH_ARAC_FAMILY_2"/>
    <property type="match status" value="1"/>
</dbReference>
<dbReference type="Gene3D" id="3.40.50.2300">
    <property type="match status" value="1"/>
</dbReference>
<protein>
    <submittedName>
        <fullName evidence="7">Response regulator</fullName>
    </submittedName>
</protein>